<keyword evidence="10" id="KW-0133">Cell shape</keyword>
<comment type="similarity">
    <text evidence="6">Belongs to the paralemmin family.</text>
</comment>
<comment type="subunit">
    <text evidence="20">Interacts with dopamine receptor DRD3.</text>
</comment>
<dbReference type="GO" id="GO:0031527">
    <property type="term" value="C:filopodium membrane"/>
    <property type="evidence" value="ECO:0007669"/>
    <property type="project" value="UniProtKB-SubCell"/>
</dbReference>
<evidence type="ECO:0000256" key="14">
    <source>
        <dbReference type="ARBA" id="ARBA00023139"/>
    </source>
</evidence>
<dbReference type="GO" id="GO:0008360">
    <property type="term" value="P:regulation of cell shape"/>
    <property type="evidence" value="ECO:0007669"/>
    <property type="project" value="UniProtKB-KW"/>
</dbReference>
<evidence type="ECO:0000256" key="13">
    <source>
        <dbReference type="ARBA" id="ARBA00023136"/>
    </source>
</evidence>
<accession>A0A7J8IAP1</accession>
<evidence type="ECO:0000256" key="6">
    <source>
        <dbReference type="ARBA" id="ARBA00005756"/>
    </source>
</evidence>
<gene>
    <name evidence="24" type="ORF">HJG59_013798</name>
</gene>
<evidence type="ECO:0000256" key="5">
    <source>
        <dbReference type="ARBA" id="ARBA00004552"/>
    </source>
</evidence>
<dbReference type="InterPro" id="IPR004965">
    <property type="entry name" value="Paralemmin"/>
</dbReference>
<evidence type="ECO:0000256" key="3">
    <source>
        <dbReference type="ARBA" id="ARBA00004489"/>
    </source>
</evidence>
<evidence type="ECO:0000256" key="19">
    <source>
        <dbReference type="ARBA" id="ARBA00037871"/>
    </source>
</evidence>
<evidence type="ECO:0000313" key="24">
    <source>
        <dbReference type="EMBL" id="KAF6481371.1"/>
    </source>
</evidence>
<keyword evidence="12" id="KW-0175">Coiled coil</keyword>
<dbReference type="GO" id="GO:0043197">
    <property type="term" value="C:dendritic spine"/>
    <property type="evidence" value="ECO:0007669"/>
    <property type="project" value="UniProtKB-SubCell"/>
</dbReference>
<keyword evidence="7" id="KW-1003">Cell membrane</keyword>
<keyword evidence="8" id="KW-0488">Methylation</keyword>
<organism evidence="24 25">
    <name type="scientific">Molossus molossus</name>
    <name type="common">Pallas' mastiff bat</name>
    <name type="synonym">Vespertilio molossus</name>
    <dbReference type="NCBI Taxonomy" id="27622"/>
    <lineage>
        <taxon>Eukaryota</taxon>
        <taxon>Metazoa</taxon>
        <taxon>Chordata</taxon>
        <taxon>Craniata</taxon>
        <taxon>Vertebrata</taxon>
        <taxon>Euteleostomi</taxon>
        <taxon>Mammalia</taxon>
        <taxon>Eutheria</taxon>
        <taxon>Laurasiatheria</taxon>
        <taxon>Chiroptera</taxon>
        <taxon>Yangochiroptera</taxon>
        <taxon>Molossidae</taxon>
        <taxon>Molossus</taxon>
    </lineage>
</organism>
<comment type="subcellular location">
    <subcellularLocation>
        <location evidence="18">Apicolateral cell membrane</location>
        <topology evidence="18">Lipid-anchor</topology>
    </subcellularLocation>
    <subcellularLocation>
        <location evidence="19">Basolateral cell membrane</location>
        <topology evidence="19">Lipid-anchor</topology>
    </subcellularLocation>
    <subcellularLocation>
        <location evidence="2">Cell membrane</location>
        <topology evidence="2">Lipid-anchor</topology>
        <orientation evidence="2">Cytoplasmic side</orientation>
    </subcellularLocation>
    <subcellularLocation>
        <location evidence="3">Cell projection</location>
        <location evidence="3">Axon</location>
    </subcellularLocation>
    <subcellularLocation>
        <location evidence="1">Cell projection</location>
        <location evidence="1">Dendrite</location>
    </subcellularLocation>
    <subcellularLocation>
        <location evidence="5">Cell projection</location>
        <location evidence="5">Dendritic spine</location>
    </subcellularLocation>
    <subcellularLocation>
        <location evidence="4">Cell projection</location>
        <location evidence="4">Filopodium membrane</location>
        <topology evidence="4">Lipid-anchor</topology>
    </subcellularLocation>
</comment>
<dbReference type="GO" id="GO:0030424">
    <property type="term" value="C:axon"/>
    <property type="evidence" value="ECO:0007669"/>
    <property type="project" value="UniProtKB-SubCell"/>
</dbReference>
<evidence type="ECO:0000256" key="21">
    <source>
        <dbReference type="ARBA" id="ARBA00040790"/>
    </source>
</evidence>
<evidence type="ECO:0000313" key="25">
    <source>
        <dbReference type="Proteomes" id="UP000550707"/>
    </source>
</evidence>
<evidence type="ECO:0000256" key="22">
    <source>
        <dbReference type="ARBA" id="ARBA00041963"/>
    </source>
</evidence>
<reference evidence="24 25" key="1">
    <citation type="journal article" date="2020" name="Nature">
        <title>Six reference-quality genomes reveal evolution of bat adaptations.</title>
        <authorList>
            <person name="Jebb D."/>
            <person name="Huang Z."/>
            <person name="Pippel M."/>
            <person name="Hughes G.M."/>
            <person name="Lavrichenko K."/>
            <person name="Devanna P."/>
            <person name="Winkler S."/>
            <person name="Jermiin L.S."/>
            <person name="Skirmuntt E.C."/>
            <person name="Katzourakis A."/>
            <person name="Burkitt-Gray L."/>
            <person name="Ray D.A."/>
            <person name="Sullivan K.A.M."/>
            <person name="Roscito J.G."/>
            <person name="Kirilenko B.M."/>
            <person name="Davalos L.M."/>
            <person name="Corthals A.P."/>
            <person name="Power M.L."/>
            <person name="Jones G."/>
            <person name="Ransome R.D."/>
            <person name="Dechmann D.K.N."/>
            <person name="Locatelli A.G."/>
            <person name="Puechmaille S.J."/>
            <person name="Fedrigo O."/>
            <person name="Jarvis E.D."/>
            <person name="Hiller M."/>
            <person name="Vernes S.C."/>
            <person name="Myers E.W."/>
            <person name="Teeling E.C."/>
        </authorList>
    </citation>
    <scope>NUCLEOTIDE SEQUENCE [LARGE SCALE GENOMIC DNA]</scope>
    <source>
        <strain evidence="24">MMolMol1</strain>
        <tissue evidence="24">Muscle</tissue>
    </source>
</reference>
<keyword evidence="13" id="KW-0472">Membrane</keyword>
<keyword evidence="15" id="KW-0966">Cell projection</keyword>
<dbReference type="GO" id="GO:0016327">
    <property type="term" value="C:apicolateral plasma membrane"/>
    <property type="evidence" value="ECO:0007669"/>
    <property type="project" value="UniProtKB-SubCell"/>
</dbReference>
<evidence type="ECO:0000256" key="15">
    <source>
        <dbReference type="ARBA" id="ARBA00023273"/>
    </source>
</evidence>
<keyword evidence="17" id="KW-0636">Prenylation</keyword>
<protein>
    <recommendedName>
        <fullName evidence="21">Paralemmin-1</fullName>
    </recommendedName>
    <alternativeName>
        <fullName evidence="22">Paralemmin</fullName>
    </alternativeName>
</protein>
<dbReference type="Pfam" id="PF03285">
    <property type="entry name" value="Paralemmin"/>
    <property type="match status" value="1"/>
</dbReference>
<evidence type="ECO:0000256" key="16">
    <source>
        <dbReference type="ARBA" id="ARBA00023288"/>
    </source>
</evidence>
<evidence type="ECO:0000256" key="11">
    <source>
        <dbReference type="ARBA" id="ARBA00023018"/>
    </source>
</evidence>
<dbReference type="AlphaFoldDB" id="A0A7J8IAP1"/>
<evidence type="ECO:0000256" key="20">
    <source>
        <dbReference type="ARBA" id="ARBA00038823"/>
    </source>
</evidence>
<dbReference type="GO" id="GO:0051491">
    <property type="term" value="P:positive regulation of filopodium assembly"/>
    <property type="evidence" value="ECO:0007669"/>
    <property type="project" value="TreeGrafter"/>
</dbReference>
<dbReference type="Proteomes" id="UP000550707">
    <property type="component" value="Unassembled WGS sequence"/>
</dbReference>
<keyword evidence="9" id="KW-0597">Phosphoprotein</keyword>
<dbReference type="PANTHER" id="PTHR10498:SF6">
    <property type="entry name" value="PARALEMMIN-1"/>
    <property type="match status" value="1"/>
</dbReference>
<evidence type="ECO:0000256" key="2">
    <source>
        <dbReference type="ARBA" id="ARBA00004342"/>
    </source>
</evidence>
<comment type="caution">
    <text evidence="24">The sequence shown here is derived from an EMBL/GenBank/DDBJ whole genome shotgun (WGS) entry which is preliminary data.</text>
</comment>
<name>A0A7J8IAP1_MOLMO</name>
<evidence type="ECO:0000256" key="4">
    <source>
        <dbReference type="ARBA" id="ARBA00004527"/>
    </source>
</evidence>
<keyword evidence="11" id="KW-0770">Synapse</keyword>
<evidence type="ECO:0000256" key="1">
    <source>
        <dbReference type="ARBA" id="ARBA00004279"/>
    </source>
</evidence>
<evidence type="ECO:0000256" key="23">
    <source>
        <dbReference type="SAM" id="MobiDB-lite"/>
    </source>
</evidence>
<evidence type="ECO:0000256" key="9">
    <source>
        <dbReference type="ARBA" id="ARBA00022553"/>
    </source>
</evidence>
<dbReference type="PANTHER" id="PTHR10498">
    <property type="entry name" value="PARALEMMIN-RELATED"/>
    <property type="match status" value="1"/>
</dbReference>
<evidence type="ECO:0000256" key="12">
    <source>
        <dbReference type="ARBA" id="ARBA00023054"/>
    </source>
</evidence>
<evidence type="ECO:0000256" key="10">
    <source>
        <dbReference type="ARBA" id="ARBA00022960"/>
    </source>
</evidence>
<dbReference type="GO" id="GO:0016323">
    <property type="term" value="C:basolateral plasma membrane"/>
    <property type="evidence" value="ECO:0007669"/>
    <property type="project" value="UniProtKB-SubCell"/>
</dbReference>
<proteinExistence type="inferred from homology"/>
<evidence type="ECO:0000256" key="8">
    <source>
        <dbReference type="ARBA" id="ARBA00022481"/>
    </source>
</evidence>
<keyword evidence="25" id="KW-1185">Reference proteome</keyword>
<feature type="compositionally biased region" description="Basic and acidic residues" evidence="23">
    <location>
        <begin position="65"/>
        <end position="79"/>
    </location>
</feature>
<feature type="region of interest" description="Disordered" evidence="23">
    <location>
        <begin position="46"/>
        <end position="79"/>
    </location>
</feature>
<keyword evidence="14" id="KW-0564">Palmitate</keyword>
<evidence type="ECO:0000256" key="17">
    <source>
        <dbReference type="ARBA" id="ARBA00023289"/>
    </source>
</evidence>
<evidence type="ECO:0000256" key="18">
    <source>
        <dbReference type="ARBA" id="ARBA00037796"/>
    </source>
</evidence>
<evidence type="ECO:0000256" key="7">
    <source>
        <dbReference type="ARBA" id="ARBA00022475"/>
    </source>
</evidence>
<dbReference type="EMBL" id="JACASF010000004">
    <property type="protein sequence ID" value="KAF6481371.1"/>
    <property type="molecule type" value="Genomic_DNA"/>
</dbReference>
<keyword evidence="16" id="KW-0449">Lipoprotein</keyword>
<sequence>MEVLAGETTFQQERLQAIAEKRKKQAEIENKRRQLEDDRRQLQHLKSKALRERWLLEGTPSSASEGDKDMRRQMQEDEQKARHLEESISRLEKEIEVLENADALPATIKENVAAPSPAKDTQKAEVVLNSQQTPVGTPKGTLLEGTGQASAPSSVQSGDGGHALLLISSNNSNKTLTVTNLKELDLEPGPMRSSSLHLVFTTSLGWSCCSKPPTHPIIDEETGLAEA</sequence>